<dbReference type="EMBL" id="CAJVPP010001740">
    <property type="protein sequence ID" value="CAG8570902.1"/>
    <property type="molecule type" value="Genomic_DNA"/>
</dbReference>
<organism evidence="1 2">
    <name type="scientific">Funneliformis mosseae</name>
    <name type="common">Endomycorrhizal fungus</name>
    <name type="synonym">Glomus mosseae</name>
    <dbReference type="NCBI Taxonomy" id="27381"/>
    <lineage>
        <taxon>Eukaryota</taxon>
        <taxon>Fungi</taxon>
        <taxon>Fungi incertae sedis</taxon>
        <taxon>Mucoromycota</taxon>
        <taxon>Glomeromycotina</taxon>
        <taxon>Glomeromycetes</taxon>
        <taxon>Glomerales</taxon>
        <taxon>Glomeraceae</taxon>
        <taxon>Funneliformis</taxon>
    </lineage>
</organism>
<proteinExistence type="predicted"/>
<evidence type="ECO:0000313" key="1">
    <source>
        <dbReference type="EMBL" id="CAG8570902.1"/>
    </source>
</evidence>
<evidence type="ECO:0000313" key="2">
    <source>
        <dbReference type="Proteomes" id="UP000789375"/>
    </source>
</evidence>
<comment type="caution">
    <text evidence="1">The sequence shown here is derived from an EMBL/GenBank/DDBJ whole genome shotgun (WGS) entry which is preliminary data.</text>
</comment>
<dbReference type="Proteomes" id="UP000789375">
    <property type="component" value="Unassembled WGS sequence"/>
</dbReference>
<name>A0A9N9BMJ0_FUNMO</name>
<gene>
    <name evidence="1" type="ORF">FMOSSE_LOCUS7446</name>
</gene>
<dbReference type="AlphaFoldDB" id="A0A9N9BMJ0"/>
<protein>
    <submittedName>
        <fullName evidence="1">4186_t:CDS:1</fullName>
    </submittedName>
</protein>
<reference evidence="1" key="1">
    <citation type="submission" date="2021-06" db="EMBL/GenBank/DDBJ databases">
        <authorList>
            <person name="Kallberg Y."/>
            <person name="Tangrot J."/>
            <person name="Rosling A."/>
        </authorList>
    </citation>
    <scope>NUCLEOTIDE SEQUENCE</scope>
    <source>
        <strain evidence="1">87-6 pot B 2015</strain>
    </source>
</reference>
<sequence length="42" mass="4852">MSGEHFSYVVTNLVTTFNLYGRKLNLTKDNKMEFVDVVKKLA</sequence>
<keyword evidence="2" id="KW-1185">Reference proteome</keyword>
<accession>A0A9N9BMJ0</accession>